<sequence>MHFSKTLLTVAVAATATAAAPLEARDPDWIIQGLSRACDGQDSSCTWKFAINNQLTAPTACTYVVKAAGGKPASRSKGGPVQCGDFRVTSDWSGQFVVGFTTFAVFDTKKNLIAYPAYNDDEIAAGNVPDKPFHVEAPKY</sequence>
<accession>A0A0A2VAD7</accession>
<organism evidence="2 3">
    <name type="scientific">Beauveria bassiana D1-5</name>
    <dbReference type="NCBI Taxonomy" id="1245745"/>
    <lineage>
        <taxon>Eukaryota</taxon>
        <taxon>Fungi</taxon>
        <taxon>Dikarya</taxon>
        <taxon>Ascomycota</taxon>
        <taxon>Pezizomycotina</taxon>
        <taxon>Sordariomycetes</taxon>
        <taxon>Hypocreomycetidae</taxon>
        <taxon>Hypocreales</taxon>
        <taxon>Cordycipitaceae</taxon>
        <taxon>Beauveria</taxon>
    </lineage>
</organism>
<dbReference type="eggNOG" id="ENOG502SPD0">
    <property type="taxonomic scope" value="Eukaryota"/>
</dbReference>
<feature type="signal peptide" evidence="1">
    <location>
        <begin position="1"/>
        <end position="19"/>
    </location>
</feature>
<name>A0A0A2VAD7_BEABA</name>
<keyword evidence="1" id="KW-0732">Signal</keyword>
<evidence type="ECO:0000313" key="3">
    <source>
        <dbReference type="Proteomes" id="UP000030106"/>
    </source>
</evidence>
<dbReference type="OrthoDB" id="5352317at2759"/>
<evidence type="ECO:0000256" key="1">
    <source>
        <dbReference type="SAM" id="SignalP"/>
    </source>
</evidence>
<feature type="chain" id="PRO_5002006702" description="Small secreted protein" evidence="1">
    <location>
        <begin position="20"/>
        <end position="140"/>
    </location>
</feature>
<dbReference type="AlphaFoldDB" id="A0A0A2VAD7"/>
<comment type="caution">
    <text evidence="2">The sequence shown here is derived from an EMBL/GenBank/DDBJ whole genome shotgun (WGS) entry which is preliminary data.</text>
</comment>
<dbReference type="HOGENOM" id="CLU_117282_0_0_1"/>
<evidence type="ECO:0000313" key="2">
    <source>
        <dbReference type="EMBL" id="KGQ04851.1"/>
    </source>
</evidence>
<protein>
    <recommendedName>
        <fullName evidence="4">Small secreted protein</fullName>
    </recommendedName>
</protein>
<evidence type="ECO:0008006" key="4">
    <source>
        <dbReference type="Google" id="ProtNLM"/>
    </source>
</evidence>
<gene>
    <name evidence="2" type="ORF">BBAD15_g9923</name>
</gene>
<dbReference type="EMBL" id="ANFO01001006">
    <property type="protein sequence ID" value="KGQ04851.1"/>
    <property type="molecule type" value="Genomic_DNA"/>
</dbReference>
<dbReference type="Proteomes" id="UP000030106">
    <property type="component" value="Unassembled WGS sequence"/>
</dbReference>
<proteinExistence type="predicted"/>
<reference evidence="2 3" key="1">
    <citation type="submission" date="2012-10" db="EMBL/GenBank/DDBJ databases">
        <title>Genome sequencing and analysis of entomopathogenic fungi Beauveria bassiana D1-5.</title>
        <authorList>
            <person name="Li Q."/>
            <person name="Wang L."/>
            <person name="Zhang Z."/>
            <person name="Wang Q."/>
            <person name="Ren J."/>
            <person name="Wang M."/>
            <person name="Xu W."/>
            <person name="Wang J."/>
            <person name="Lu Y."/>
            <person name="Du Q."/>
            <person name="Sun Z."/>
        </authorList>
    </citation>
    <scope>NUCLEOTIDE SEQUENCE [LARGE SCALE GENOMIC DNA]</scope>
    <source>
        <strain evidence="2 3">D1-5</strain>
    </source>
</reference>